<protein>
    <recommendedName>
        <fullName evidence="3">ShKT domain-containing protein</fullName>
    </recommendedName>
</protein>
<sequence>MMLFSGTLSGIMDLNCTENIGGTFKYAQTAVNCQNKLRDDICLKFYTADVKVATDNDRNANCYKLDQNPDPDVIQTAVDSCPRTCGYCCITPEFICEDKRKGQAPPSVHIKIRLAKRSWSTFGGILKAFCISNLFRIVAPSVANSTGSS</sequence>
<evidence type="ECO:0008006" key="3">
    <source>
        <dbReference type="Google" id="ProtNLM"/>
    </source>
</evidence>
<organism evidence="1 2">
    <name type="scientific">Parelaphostrongylus tenuis</name>
    <name type="common">Meningeal worm</name>
    <dbReference type="NCBI Taxonomy" id="148309"/>
    <lineage>
        <taxon>Eukaryota</taxon>
        <taxon>Metazoa</taxon>
        <taxon>Ecdysozoa</taxon>
        <taxon>Nematoda</taxon>
        <taxon>Chromadorea</taxon>
        <taxon>Rhabditida</taxon>
        <taxon>Rhabditina</taxon>
        <taxon>Rhabditomorpha</taxon>
        <taxon>Strongyloidea</taxon>
        <taxon>Metastrongylidae</taxon>
        <taxon>Parelaphostrongylus</taxon>
    </lineage>
</organism>
<name>A0AAD5MX06_PARTN</name>
<dbReference type="EMBL" id="JAHQIW010004953">
    <property type="protein sequence ID" value="KAJ1364358.1"/>
    <property type="molecule type" value="Genomic_DNA"/>
</dbReference>
<comment type="caution">
    <text evidence="1">The sequence shown here is derived from an EMBL/GenBank/DDBJ whole genome shotgun (WGS) entry which is preliminary data.</text>
</comment>
<evidence type="ECO:0000313" key="1">
    <source>
        <dbReference type="EMBL" id="KAJ1364358.1"/>
    </source>
</evidence>
<gene>
    <name evidence="1" type="ORF">KIN20_024441</name>
</gene>
<keyword evidence="2" id="KW-1185">Reference proteome</keyword>
<evidence type="ECO:0000313" key="2">
    <source>
        <dbReference type="Proteomes" id="UP001196413"/>
    </source>
</evidence>
<proteinExistence type="predicted"/>
<reference evidence="1" key="1">
    <citation type="submission" date="2021-06" db="EMBL/GenBank/DDBJ databases">
        <title>Parelaphostrongylus tenuis whole genome reference sequence.</title>
        <authorList>
            <person name="Garwood T.J."/>
            <person name="Larsen P.A."/>
            <person name="Fountain-Jones N.M."/>
            <person name="Garbe J.R."/>
            <person name="Macchietto M.G."/>
            <person name="Kania S.A."/>
            <person name="Gerhold R.W."/>
            <person name="Richards J.E."/>
            <person name="Wolf T.M."/>
        </authorList>
    </citation>
    <scope>NUCLEOTIDE SEQUENCE</scope>
    <source>
        <strain evidence="1">MNPRO001-30</strain>
        <tissue evidence="1">Meninges</tissue>
    </source>
</reference>
<dbReference type="Proteomes" id="UP001196413">
    <property type="component" value="Unassembled WGS sequence"/>
</dbReference>
<dbReference type="AlphaFoldDB" id="A0AAD5MX06"/>
<accession>A0AAD5MX06</accession>